<feature type="transmembrane region" description="Helical" evidence="6">
    <location>
        <begin position="114"/>
        <end position="143"/>
    </location>
</feature>
<sequence>MAQEAEVAGADRQQGELPTAEEVLANPSDQEALELGSRRTVTITNQSTSRTYRWWKRHISMSVPHVTCRDHLAVIANERTFLGYLRTAQAFAMVGVILAQVFRLNHSLHPNPHLGFFVVGVPLSCVCHGAAVLVSGIGALRFIRHQKTMARGYSLSGGWELTSIGMLTTLILLSIFLLTLIISIDKG</sequence>
<evidence type="ECO:0000313" key="9">
    <source>
        <dbReference type="Proteomes" id="UP000053029"/>
    </source>
</evidence>
<dbReference type="AlphaFoldDB" id="A0A0D2GPY2"/>
<keyword evidence="2 6" id="KW-0812">Transmembrane</keyword>
<dbReference type="PANTHER" id="PTHR34187">
    <property type="entry name" value="FGR18P"/>
    <property type="match status" value="1"/>
</dbReference>
<dbReference type="Proteomes" id="UP000053029">
    <property type="component" value="Unassembled WGS sequence"/>
</dbReference>
<dbReference type="GeneID" id="25301736"/>
<gene>
    <name evidence="8" type="ORF">Z517_02246</name>
</gene>
<evidence type="ECO:0000256" key="5">
    <source>
        <dbReference type="SAM" id="MobiDB-lite"/>
    </source>
</evidence>
<dbReference type="RefSeq" id="XP_013286811.1">
    <property type="nucleotide sequence ID" value="XM_013431357.1"/>
</dbReference>
<reference evidence="8 9" key="1">
    <citation type="submission" date="2015-01" db="EMBL/GenBank/DDBJ databases">
        <title>The Genome Sequence of Fonsecaea pedrosoi CBS 271.37.</title>
        <authorList>
            <consortium name="The Broad Institute Genomics Platform"/>
            <person name="Cuomo C."/>
            <person name="de Hoog S."/>
            <person name="Gorbushina A."/>
            <person name="Stielow B."/>
            <person name="Teixiera M."/>
            <person name="Abouelleil A."/>
            <person name="Chapman S.B."/>
            <person name="Priest M."/>
            <person name="Young S.K."/>
            <person name="Wortman J."/>
            <person name="Nusbaum C."/>
            <person name="Birren B."/>
        </authorList>
    </citation>
    <scope>NUCLEOTIDE SEQUENCE [LARGE SCALE GENOMIC DNA]</scope>
    <source>
        <strain evidence="8 9">CBS 271.37</strain>
    </source>
</reference>
<dbReference type="PANTHER" id="PTHR34187:SF1">
    <property type="entry name" value="DUF202 DOMAIN-CONTAINING PROTEIN"/>
    <property type="match status" value="1"/>
</dbReference>
<keyword evidence="3 6" id="KW-1133">Transmembrane helix</keyword>
<dbReference type="VEuPathDB" id="FungiDB:Z517_02246"/>
<name>A0A0D2GPY2_9EURO</name>
<dbReference type="InterPro" id="IPR003807">
    <property type="entry name" value="DUF202"/>
</dbReference>
<evidence type="ECO:0000256" key="3">
    <source>
        <dbReference type="ARBA" id="ARBA00022989"/>
    </source>
</evidence>
<dbReference type="Pfam" id="PF02656">
    <property type="entry name" value="DUF202"/>
    <property type="match status" value="1"/>
</dbReference>
<feature type="domain" description="DUF202" evidence="7">
    <location>
        <begin position="75"/>
        <end position="147"/>
    </location>
</feature>
<comment type="subcellular location">
    <subcellularLocation>
        <location evidence="1">Endomembrane system</location>
        <topology evidence="1">Multi-pass membrane protein</topology>
    </subcellularLocation>
</comment>
<evidence type="ECO:0000259" key="7">
    <source>
        <dbReference type="Pfam" id="PF02656"/>
    </source>
</evidence>
<accession>A0A0D2GPY2</accession>
<evidence type="ECO:0000256" key="2">
    <source>
        <dbReference type="ARBA" id="ARBA00022692"/>
    </source>
</evidence>
<keyword evidence="4 6" id="KW-0472">Membrane</keyword>
<feature type="region of interest" description="Disordered" evidence="5">
    <location>
        <begin position="1"/>
        <end position="22"/>
    </location>
</feature>
<dbReference type="STRING" id="1442368.A0A0D2GPY2"/>
<dbReference type="GO" id="GO:0012505">
    <property type="term" value="C:endomembrane system"/>
    <property type="evidence" value="ECO:0007669"/>
    <property type="project" value="UniProtKB-SubCell"/>
</dbReference>
<dbReference type="InterPro" id="IPR052053">
    <property type="entry name" value="IM_YidH-like"/>
</dbReference>
<proteinExistence type="predicted"/>
<feature type="transmembrane region" description="Helical" evidence="6">
    <location>
        <begin position="81"/>
        <end position="102"/>
    </location>
</feature>
<dbReference type="HOGENOM" id="CLU_053359_1_3_1"/>
<evidence type="ECO:0000256" key="4">
    <source>
        <dbReference type="ARBA" id="ARBA00023136"/>
    </source>
</evidence>
<keyword evidence="9" id="KW-1185">Reference proteome</keyword>
<dbReference type="EMBL" id="KN846970">
    <property type="protein sequence ID" value="KIW83003.1"/>
    <property type="molecule type" value="Genomic_DNA"/>
</dbReference>
<protein>
    <submittedName>
        <fullName evidence="8">Unplaced genomic scaffold supercont1.2, whole genome shotgun sequence</fullName>
    </submittedName>
</protein>
<evidence type="ECO:0000256" key="6">
    <source>
        <dbReference type="SAM" id="Phobius"/>
    </source>
</evidence>
<dbReference type="OrthoDB" id="199599at2759"/>
<feature type="transmembrane region" description="Helical" evidence="6">
    <location>
        <begin position="164"/>
        <end position="184"/>
    </location>
</feature>
<evidence type="ECO:0000313" key="8">
    <source>
        <dbReference type="EMBL" id="KIW83003.1"/>
    </source>
</evidence>
<evidence type="ECO:0000256" key="1">
    <source>
        <dbReference type="ARBA" id="ARBA00004127"/>
    </source>
</evidence>
<organism evidence="8 9">
    <name type="scientific">Fonsecaea pedrosoi CBS 271.37</name>
    <dbReference type="NCBI Taxonomy" id="1442368"/>
    <lineage>
        <taxon>Eukaryota</taxon>
        <taxon>Fungi</taxon>
        <taxon>Dikarya</taxon>
        <taxon>Ascomycota</taxon>
        <taxon>Pezizomycotina</taxon>
        <taxon>Eurotiomycetes</taxon>
        <taxon>Chaetothyriomycetidae</taxon>
        <taxon>Chaetothyriales</taxon>
        <taxon>Herpotrichiellaceae</taxon>
        <taxon>Fonsecaea</taxon>
    </lineage>
</organism>